<proteinExistence type="predicted"/>
<gene>
    <name evidence="1" type="ORF">FEM03_05060</name>
</gene>
<reference evidence="1 2" key="1">
    <citation type="submission" date="2019-05" db="EMBL/GenBank/DDBJ databases">
        <title>Verrucobacter flavum gen. nov., sp. nov. a new member of the family Verrucomicrobiaceae.</title>
        <authorList>
            <person name="Szuroczki S."/>
            <person name="Abbaszade G."/>
            <person name="Szabo A."/>
            <person name="Felfoldi T."/>
            <person name="Schumann P."/>
            <person name="Boka K."/>
            <person name="Keki Z."/>
            <person name="Toumi M."/>
            <person name="Toth E."/>
        </authorList>
    </citation>
    <scope>NUCLEOTIDE SEQUENCE [LARGE SCALE GENOMIC DNA]</scope>
    <source>
        <strain evidence="1 2">MG-N-17</strain>
    </source>
</reference>
<dbReference type="EMBL" id="VAUV01000003">
    <property type="protein sequence ID" value="TLD72098.1"/>
    <property type="molecule type" value="Genomic_DNA"/>
</dbReference>
<comment type="caution">
    <text evidence="1">The sequence shown here is derived from an EMBL/GenBank/DDBJ whole genome shotgun (WGS) entry which is preliminary data.</text>
</comment>
<evidence type="ECO:0000313" key="2">
    <source>
        <dbReference type="Proteomes" id="UP000306196"/>
    </source>
</evidence>
<organism evidence="1 2">
    <name type="scientific">Phragmitibacter flavus</name>
    <dbReference type="NCBI Taxonomy" id="2576071"/>
    <lineage>
        <taxon>Bacteria</taxon>
        <taxon>Pseudomonadati</taxon>
        <taxon>Verrucomicrobiota</taxon>
        <taxon>Verrucomicrobiia</taxon>
        <taxon>Verrucomicrobiales</taxon>
        <taxon>Verrucomicrobiaceae</taxon>
        <taxon>Phragmitibacter</taxon>
    </lineage>
</organism>
<name>A0A5R8KIF7_9BACT</name>
<keyword evidence="2" id="KW-1185">Reference proteome</keyword>
<dbReference type="Proteomes" id="UP000306196">
    <property type="component" value="Unassembled WGS sequence"/>
</dbReference>
<protein>
    <submittedName>
        <fullName evidence="1">Uncharacterized protein</fullName>
    </submittedName>
</protein>
<dbReference type="AlphaFoldDB" id="A0A5R8KIF7"/>
<sequence length="77" mass="8850">MARQTGRQVSRTRRRAVYGLPVGAAAYAYRGYSYYRVGPRFYYPYMHMGRTVYINIESNNGYPAPPPPVGSFDVDIY</sequence>
<dbReference type="RefSeq" id="WP_138085102.1">
    <property type="nucleotide sequence ID" value="NZ_VAUV01000003.1"/>
</dbReference>
<evidence type="ECO:0000313" key="1">
    <source>
        <dbReference type="EMBL" id="TLD72098.1"/>
    </source>
</evidence>
<accession>A0A5R8KIF7</accession>